<dbReference type="PANTHER" id="PTHR32305">
    <property type="match status" value="1"/>
</dbReference>
<dbReference type="InterPro" id="IPR056823">
    <property type="entry name" value="TEN-like_YD-shell"/>
</dbReference>
<dbReference type="Gene3D" id="2.180.10.10">
    <property type="entry name" value="RHS repeat-associated core"/>
    <property type="match status" value="2"/>
</dbReference>
<keyword evidence="4" id="KW-0843">Virulence</keyword>
<evidence type="ECO:0000259" key="7">
    <source>
        <dbReference type="Pfam" id="PF25023"/>
    </source>
</evidence>
<feature type="region of interest" description="Disordered" evidence="5">
    <location>
        <begin position="644"/>
        <end position="667"/>
    </location>
</feature>
<evidence type="ECO:0000256" key="1">
    <source>
        <dbReference type="ARBA" id="ARBA00004613"/>
    </source>
</evidence>
<feature type="region of interest" description="Disordered" evidence="5">
    <location>
        <begin position="1112"/>
        <end position="1136"/>
    </location>
</feature>
<feature type="domain" description="Insecticide toxin TcdB middle/N-terminal" evidence="6">
    <location>
        <begin position="1475"/>
        <end position="1595"/>
    </location>
</feature>
<dbReference type="Pfam" id="PF12256">
    <property type="entry name" value="TcdB_toxin_midN"/>
    <property type="match status" value="1"/>
</dbReference>
<dbReference type="InterPro" id="IPR031325">
    <property type="entry name" value="RHS_repeat"/>
</dbReference>
<dbReference type="Pfam" id="PF25023">
    <property type="entry name" value="TEN_YD-shell"/>
    <property type="match status" value="1"/>
</dbReference>
<proteinExistence type="predicted"/>
<dbReference type="NCBIfam" id="TIGR01643">
    <property type="entry name" value="YD_repeat_2x"/>
    <property type="match status" value="3"/>
</dbReference>
<keyword evidence="2" id="KW-0964">Secreted</keyword>
<dbReference type="InterPro" id="IPR022385">
    <property type="entry name" value="Rhs_assc_core"/>
</dbReference>
<feature type="domain" description="Teneurin-like YD-shell" evidence="7">
    <location>
        <begin position="2313"/>
        <end position="2665"/>
    </location>
</feature>
<dbReference type="GO" id="GO:0005737">
    <property type="term" value="C:cytoplasm"/>
    <property type="evidence" value="ECO:0007669"/>
    <property type="project" value="InterPro"/>
</dbReference>
<evidence type="ECO:0000256" key="3">
    <source>
        <dbReference type="ARBA" id="ARBA00022737"/>
    </source>
</evidence>
<sequence length="2795" mass="299913">MGSGAVVLAALAALPTTPAPARDNAELLGANASTLVREPMIRPAGLGTDPIEKLRYGNPTEGIDLVTVPEASPSGDAELTLPMSIPAGRGGVQPDLTLGYNSSGGPGWVGTGWDLDLGSIEVDTGFGVPRYDEDLETETYTLDGDQLAPNAIRTEFLPRDRGRADFTRRVDTEGDLIIRHGDDPTDYWWEVRDKLGGIRWYGGYPDTGGFDGVRVPGRDLDERAVLRTKPGGPIYRWGLTAVRDVGVNLMRIRYQKVSGERVGRDQESRGTQMYPREVLYTARSDESVEDDTGDPAWKVVFLRDDDIDPQPTPRKDVIVDASGGFLQVTSDLLRRIEVRTGVQNDDGSLRDFTTLSKAFDLHYTEGAFGKAILTKVDQRGTDNTVFAHNDLDYFDDARDSGGGYEGFEGEASWDTGNDGLATDLLSAFGSSALGATESDSGDASAFVGFNPTSPTKNLAIGGSVSVSGGAGRSTIEFLDINGDSLPDKVYRKGPGDVRFRLNTSGPSGSTTFGPSHGIDGLSALSTDFDIGINAGPEAYVGVFATQFSTGGSVSVGEDYFADVNADGLPDYVTSGKVLFNHLEGGVPTFEDTSDGTKVPIGERDLEVPDIEKLDELEQVQRDNSPVQDTVRRWVAPYAGTVDIDAPVTFDPPPDTRTPPVPDDDGDGVRVSVQRGDDVLWSDTLTTPGSEATPTDVDDVHVNRGQAIYFRLQTGDDAARDQVRWDPEIHYDDFDESQEGPGRDVNGRLERTYRASGDFTLAGRPAVPMVAPLDGVVRFEATLRKPKLLTDQLAVVVQKNGVDVLRRVIPDRETHPDGLSLSANIPVVAPTDTTADKLSVRLEVDTDVDVASLDFKPRLFYTSAQRDGQTIPTNRPDGSLALEIPVLPYIDLYPSSSAVAPPEGVAVIGTGVRANVVTNGAQPGTRVVLSLKSSDGLVAKKAATISSADQFHQTPITIGPDEMDRELDGPTWIDLTFADPSASAILDDATKVTELIGGIGQSLPFTTRFQGPQGFFPLPYRGWGYAGYSSTGAIDTPLDEDAFTFREDDFPKTAPTGWSVTAYPDPSRGRAYPFIPYSLPLTNAAGQQTGTADVWRGAKDNIVGGATFARASRRGVDDPSDVQGFQPSASEGAGVSAPRRVGVSAPQFSFNAAALQLNGSFGGTPSYGLVDYMDLNGDGFPDVVTPDNIEYTGPRGAFYDDNGDHDYDAPAIVRQDSMLGFGAGFAGSAISPKGDDKGQGGTSSGDGKSTKSGRSRRIASQVASSFNLGGSFGLETSFSNPSLTEDAVEELPSTAAPTLESDYADVNGDGLADRIEASPTETTVSLNLGYSFAAPIAWSNGGFEAGVTISGALGIAPGFQYNKREFAGGLSYNEGVSLAQTTWSDVNGDGILDRLTKQPDTNITVAFGTGAGLMEDTDYGRWTEGTIGLQGVEGIRLGEQIVQDRSRSLGGGLDFTFGIGPLCTFLCYIVVNPGLHYDREVGNTTVDLIDVDGDGAPDSVSSLADDSIQVRRNRVGRSNLLRSVSNSIGGELRLNYKRAGNTEKNPDGQWALASVQVDDGHAGDGTDVELRTFEYEDGVFDALERQPLGYGKVTETVRDFRGDGNPADDPQVQRIERTYRNATVFDAGLPTREKVFGADGKPVRESVSTWVTAELENATAVDALAIARNERLRFSLSPRRTKLEERSFAADGSVGQETWNDFRHDELGNVIWQHDEGAPENDQDDLIAVTRPSDCTTGHLQDEEDDGNDPDEDPSGFVCGVKLPEGRISPLFDLDRCATWTSIPAEYTVTDGDGKVLRHRDGSPELCDNSSVTHLVEDTGPGTAQAITNLEYDDWGSYNKITYPGVTEAARYGVEYVYDANTHSQVASVKDTYGLQASATFDGATGRITSRTAPNGAQTRYAYDPQHRLRSVTAPGETKPQTIQFEYRTLAQDPLVIARHSDPARPGDPIETVAFADGRGRVTQTKRDATVTGDPAPANVMVVEGAFDRDALDRTTRTFQPTEEPVGSAHVFNPVRSTVPPTQTAYDDAGRVRTVTYADGGVVRSDHAFGSDEGTGGTKARQVTVTDQEQKVKRTSTSARGDVLAVEERGTGAGPVRRTRYGYDALGTLTTVVEPGGGTTTHTYDQLGRRRSTRTPDAGLTELRYDAASNLVAKVTPKTRATSTQIAYSYDQERLLAVDYPDAATPDVTYAWGPATGPANARGRVVKTTDGARDRTVEYDAFGRVTSETALMKVPGYDVNAITRAANTYVTSFTADLLGRQRTVTYPDGEVVTNGYDAGGLLNRVEGKKGGQTTVYVDRLEYDRFGAKRLQVNGNGTRSTQAYSALTRRLQRKITTTPTREVQDLNYTYDLVGNVKRLNNDLPPLPAGATSIAPGYQNYTYDDSHRLAAADGFYTEPNSKTRKYTTALTYDLAGNLASRQQTDQRIGPGTSTSTLAPTSYSRTYTYDPATAHRVKTSAGRTLTYDADGNLTGWAVSSFGLARKLTWDTAGTMRSAADRQTATYVYDAEGQLAIQTGPVGRPVFVNPWYTVDTTANKLTKNIFAGRERLLTKIVAPTQPELGQRWLHTDLQGSVTVITDDKGAVRQHTEYFPGGEPWIVDGPETSVSYQYAGTHTSLAGDMVNLGVRWYDPRDSLFTAPDPLLADDPAAVIEDPRLLPAYTYAESNPLRFVDPAGTDAEDAQATQVAALGAAGAAPATEGGEAVGPGLGIRPGERPYVATPRAGSRIDRVRSTLEPLGTASLFSYGKTKGKDGKKRFDVSFAPALNNLSEFSLRNAPGNIRSGFNKLRRAFSSGKGG</sequence>
<dbReference type="Pfam" id="PF05593">
    <property type="entry name" value="RHS_repeat"/>
    <property type="match status" value="2"/>
</dbReference>
<evidence type="ECO:0000313" key="8">
    <source>
        <dbReference type="EMBL" id="XAY07766.1"/>
    </source>
</evidence>
<feature type="compositionally biased region" description="Acidic residues" evidence="5">
    <location>
        <begin position="1741"/>
        <end position="1753"/>
    </location>
</feature>
<dbReference type="InterPro" id="IPR022045">
    <property type="entry name" value="TcdB_toxin_mid/N"/>
</dbReference>
<comment type="subcellular location">
    <subcellularLocation>
        <location evidence="1">Secreted</location>
    </subcellularLocation>
</comment>
<feature type="region of interest" description="Disordered" evidence="5">
    <location>
        <begin position="1229"/>
        <end position="1255"/>
    </location>
</feature>
<dbReference type="InterPro" id="IPR006530">
    <property type="entry name" value="YD"/>
</dbReference>
<organism evidence="8">
    <name type="scientific">Paraconexibacter sp. AEG42_29</name>
    <dbReference type="NCBI Taxonomy" id="2997339"/>
    <lineage>
        <taxon>Bacteria</taxon>
        <taxon>Bacillati</taxon>
        <taxon>Actinomycetota</taxon>
        <taxon>Thermoleophilia</taxon>
        <taxon>Solirubrobacterales</taxon>
        <taxon>Paraconexibacteraceae</taxon>
        <taxon>Paraconexibacter</taxon>
    </lineage>
</organism>
<gene>
    <name evidence="8" type="ORF">DSM112329_04656</name>
</gene>
<dbReference type="InterPro" id="IPR028994">
    <property type="entry name" value="Integrin_alpha_N"/>
</dbReference>
<reference evidence="8" key="1">
    <citation type="submission" date="2022-12" db="EMBL/GenBank/DDBJ databases">
        <title>Paraconexibacter alkalitolerans sp. nov. and Baekduia alba sp. nov., isolated from soil and emended description of the genera Paraconexibacter (Chun et al., 2020) and Baekduia (An et al., 2020).</title>
        <authorList>
            <person name="Vieira S."/>
            <person name="Huber K.J."/>
            <person name="Geppert A."/>
            <person name="Wolf J."/>
            <person name="Neumann-Schaal M."/>
            <person name="Muesken M."/>
            <person name="Overmann J."/>
        </authorList>
    </citation>
    <scope>NUCLEOTIDE SEQUENCE</scope>
    <source>
        <strain evidence="8">AEG42_29</strain>
    </source>
</reference>
<dbReference type="Pfam" id="PF03534">
    <property type="entry name" value="SpvB"/>
    <property type="match status" value="1"/>
</dbReference>
<dbReference type="GO" id="GO:0005576">
    <property type="term" value="C:extracellular region"/>
    <property type="evidence" value="ECO:0007669"/>
    <property type="project" value="UniProtKB-SubCell"/>
</dbReference>
<feature type="region of interest" description="Disordered" evidence="5">
    <location>
        <begin position="1732"/>
        <end position="1756"/>
    </location>
</feature>
<dbReference type="PANTHER" id="PTHR32305:SF15">
    <property type="entry name" value="PROTEIN RHSA-RELATED"/>
    <property type="match status" value="1"/>
</dbReference>
<dbReference type="KEGG" id="parq:DSM112329_04656"/>
<dbReference type="EMBL" id="CP114014">
    <property type="protein sequence ID" value="XAY07766.1"/>
    <property type="molecule type" value="Genomic_DNA"/>
</dbReference>
<feature type="compositionally biased region" description="Pro residues" evidence="5">
    <location>
        <begin position="649"/>
        <end position="660"/>
    </location>
</feature>
<evidence type="ECO:0000256" key="2">
    <source>
        <dbReference type="ARBA" id="ARBA00022525"/>
    </source>
</evidence>
<name>A0AAU7B181_9ACTN</name>
<feature type="region of interest" description="Disordered" evidence="5">
    <location>
        <begin position="2418"/>
        <end position="2438"/>
    </location>
</feature>
<dbReference type="SUPFAM" id="SSF69318">
    <property type="entry name" value="Integrin alpha N-terminal domain"/>
    <property type="match status" value="1"/>
</dbReference>
<evidence type="ECO:0000256" key="4">
    <source>
        <dbReference type="ARBA" id="ARBA00023026"/>
    </source>
</evidence>
<dbReference type="InterPro" id="IPR050708">
    <property type="entry name" value="T6SS_VgrG/RHS"/>
</dbReference>
<dbReference type="NCBIfam" id="TIGR03696">
    <property type="entry name" value="Rhs_assc_core"/>
    <property type="match status" value="1"/>
</dbReference>
<accession>A0AAU7B181</accession>
<evidence type="ECO:0008006" key="9">
    <source>
        <dbReference type="Google" id="ProtNLM"/>
    </source>
</evidence>
<dbReference type="InterPro" id="IPR003284">
    <property type="entry name" value="Sal_SpvB"/>
</dbReference>
<evidence type="ECO:0000256" key="5">
    <source>
        <dbReference type="SAM" id="MobiDB-lite"/>
    </source>
</evidence>
<keyword evidence="3" id="KW-0677">Repeat</keyword>
<evidence type="ECO:0000259" key="6">
    <source>
        <dbReference type="Pfam" id="PF12256"/>
    </source>
</evidence>
<protein>
    <recommendedName>
        <fullName evidence="9">Insecticide toxin TcdB middle/N-terminal domain-containing protein</fullName>
    </recommendedName>
</protein>